<evidence type="ECO:0000256" key="3">
    <source>
        <dbReference type="ARBA" id="ARBA00022519"/>
    </source>
</evidence>
<dbReference type="Pfam" id="PF08478">
    <property type="entry name" value="POTRA_1"/>
    <property type="match status" value="1"/>
</dbReference>
<dbReference type="PANTHER" id="PTHR35851">
    <property type="entry name" value="CELL DIVISION PROTEIN FTSQ"/>
    <property type="match status" value="1"/>
</dbReference>
<evidence type="ECO:0000313" key="12">
    <source>
        <dbReference type="Proteomes" id="UP000693996"/>
    </source>
</evidence>
<keyword evidence="6 9" id="KW-1133">Transmembrane helix</keyword>
<dbReference type="KEGG" id="vtr:MYVALT_F_00110"/>
<dbReference type="InterPro" id="IPR034746">
    <property type="entry name" value="POTRA"/>
</dbReference>
<evidence type="ECO:0000313" key="11">
    <source>
        <dbReference type="EMBL" id="CAG7599340.1"/>
    </source>
</evidence>
<comment type="function">
    <text evidence="9">Essential cell division protein. May link together the upstream cell division proteins, which are predominantly cytoplasmic, with the downstream cell division proteins, which are predominantly periplasmic. May control correct divisome assembly.</text>
</comment>
<evidence type="ECO:0000256" key="9">
    <source>
        <dbReference type="HAMAP-Rule" id="MF_00911"/>
    </source>
</evidence>
<evidence type="ECO:0000256" key="1">
    <source>
        <dbReference type="ARBA" id="ARBA00004370"/>
    </source>
</evidence>
<evidence type="ECO:0000259" key="10">
    <source>
        <dbReference type="PROSITE" id="PS51779"/>
    </source>
</evidence>
<sequence length="251" mass="28596">MWNNVRQLNIITSALHAALLAIVLSWGGLWLVKRPSFALRALLISGDINHINQTIVRESVLGNLRGNFITLDLDQVRIAFEQIPWIHHVSVRRVWPNKLRVTLKEYKPLGVWNKNQLVSVNGEVFNANQAGSELPVFTGPLESVHTIVTRYYDFRKWFYPLGAKLKEVTLSPCYAWTIKLTNGMQIELGQEHTKDTLASRAQRFVVAWPIVTQRWGSDIQYVDLRYPNGFAIRATGIGFIPSNPKSNKPIL</sequence>
<dbReference type="AlphaFoldDB" id="A0A916JS96"/>
<dbReference type="GO" id="GO:0090529">
    <property type="term" value="P:cell septum assembly"/>
    <property type="evidence" value="ECO:0007669"/>
    <property type="project" value="InterPro"/>
</dbReference>
<dbReference type="GO" id="GO:0032153">
    <property type="term" value="C:cell division site"/>
    <property type="evidence" value="ECO:0007669"/>
    <property type="project" value="UniProtKB-UniRule"/>
</dbReference>
<comment type="subcellular location">
    <subcellularLocation>
        <location evidence="9">Cell inner membrane</location>
        <topology evidence="9">Single-pass type II membrane protein</topology>
    </subcellularLocation>
    <subcellularLocation>
        <location evidence="1">Membrane</location>
    </subcellularLocation>
    <text evidence="9">Localizes to the division septum.</text>
</comment>
<name>A0A916JS96_9BURK</name>
<keyword evidence="8 9" id="KW-0131">Cell cycle</keyword>
<comment type="similarity">
    <text evidence="9">Belongs to the FtsQ/DivIB family. FtsQ subfamily.</text>
</comment>
<dbReference type="RefSeq" id="WP_216796663.1">
    <property type="nucleotide sequence ID" value="NZ_OU343031.1"/>
</dbReference>
<evidence type="ECO:0000256" key="2">
    <source>
        <dbReference type="ARBA" id="ARBA00022475"/>
    </source>
</evidence>
<evidence type="ECO:0000256" key="4">
    <source>
        <dbReference type="ARBA" id="ARBA00022618"/>
    </source>
</evidence>
<accession>A0A916JS96</accession>
<keyword evidence="5 9" id="KW-0812">Transmembrane</keyword>
<feature type="domain" description="POTRA" evidence="10">
    <location>
        <begin position="37"/>
        <end position="106"/>
    </location>
</feature>
<feature type="transmembrane region" description="Helical" evidence="9">
    <location>
        <begin position="12"/>
        <end position="32"/>
    </location>
</feature>
<dbReference type="GO" id="GO:0005886">
    <property type="term" value="C:plasma membrane"/>
    <property type="evidence" value="ECO:0007669"/>
    <property type="project" value="UniProtKB-SubCell"/>
</dbReference>
<gene>
    <name evidence="9 11" type="primary">ftsQ</name>
    <name evidence="11" type="ORF">MYVALT_F_00110</name>
</gene>
<keyword evidence="12" id="KW-1185">Reference proteome</keyword>
<dbReference type="PANTHER" id="PTHR35851:SF1">
    <property type="entry name" value="CELL DIVISION PROTEIN FTSQ"/>
    <property type="match status" value="1"/>
</dbReference>
<proteinExistence type="inferred from homology"/>
<evidence type="ECO:0000256" key="5">
    <source>
        <dbReference type="ARBA" id="ARBA00022692"/>
    </source>
</evidence>
<dbReference type="PROSITE" id="PS51779">
    <property type="entry name" value="POTRA"/>
    <property type="match status" value="1"/>
</dbReference>
<comment type="subunit">
    <text evidence="9">Part of a complex composed of FtsB, FtsL and FtsQ.</text>
</comment>
<dbReference type="GO" id="GO:0043093">
    <property type="term" value="P:FtsZ-dependent cytokinesis"/>
    <property type="evidence" value="ECO:0007669"/>
    <property type="project" value="UniProtKB-UniRule"/>
</dbReference>
<dbReference type="InterPro" id="IPR013685">
    <property type="entry name" value="POTRA_FtsQ_type"/>
</dbReference>
<evidence type="ECO:0000256" key="8">
    <source>
        <dbReference type="ARBA" id="ARBA00023306"/>
    </source>
</evidence>
<organism evidence="11 12">
    <name type="scientific">Candidatus Vallotiella hemipterorum</name>
    <dbReference type="NCBI Taxonomy" id="1177213"/>
    <lineage>
        <taxon>Bacteria</taxon>
        <taxon>Pseudomonadati</taxon>
        <taxon>Pseudomonadota</taxon>
        <taxon>Betaproteobacteria</taxon>
        <taxon>Burkholderiales</taxon>
        <taxon>Burkholderiaceae</taxon>
        <taxon>Candidatus Vallotiella</taxon>
    </lineage>
</organism>
<keyword evidence="3 9" id="KW-0997">Cell inner membrane</keyword>
<dbReference type="EMBL" id="OU343031">
    <property type="protein sequence ID" value="CAG7599340.1"/>
    <property type="molecule type" value="Genomic_DNA"/>
</dbReference>
<dbReference type="Pfam" id="PF03799">
    <property type="entry name" value="FtsQ_DivIB_C"/>
    <property type="match status" value="1"/>
</dbReference>
<dbReference type="InterPro" id="IPR005548">
    <property type="entry name" value="Cell_div_FtsQ/DivIB_C"/>
</dbReference>
<dbReference type="Proteomes" id="UP000693996">
    <property type="component" value="Chromosome"/>
</dbReference>
<keyword evidence="2 9" id="KW-1003">Cell membrane</keyword>
<keyword evidence="4 9" id="KW-0132">Cell division</keyword>
<reference evidence="11" key="1">
    <citation type="submission" date="2021-06" db="EMBL/GenBank/DDBJ databases">
        <authorList>
            <person name="Szabo G."/>
        </authorList>
    </citation>
    <scope>NUCLEOTIDE SEQUENCE</scope>
    <source>
        <strain evidence="11">MYVALT</strain>
    </source>
</reference>
<dbReference type="HAMAP" id="MF_00911">
    <property type="entry name" value="FtsQ_subfam"/>
    <property type="match status" value="1"/>
</dbReference>
<keyword evidence="7 9" id="KW-0472">Membrane</keyword>
<evidence type="ECO:0000256" key="6">
    <source>
        <dbReference type="ARBA" id="ARBA00022989"/>
    </source>
</evidence>
<dbReference type="InterPro" id="IPR026579">
    <property type="entry name" value="FtsQ"/>
</dbReference>
<protein>
    <recommendedName>
        <fullName evidence="9">Cell division protein FtsQ</fullName>
    </recommendedName>
</protein>
<evidence type="ECO:0000256" key="7">
    <source>
        <dbReference type="ARBA" id="ARBA00023136"/>
    </source>
</evidence>